<gene>
    <name evidence="1" type="ORF">F3J40_08525</name>
</gene>
<reference evidence="1 2" key="1">
    <citation type="journal article" date="2019" name="bioRxiv">
        <title>Bacteria contribute to plant secondary compound degradation in a generalist herbivore system.</title>
        <authorList>
            <person name="Francoeur C.B."/>
            <person name="Khadempour L."/>
            <person name="Moreira-Soto R.D."/>
            <person name="Gotting K."/>
            <person name="Book A.J."/>
            <person name="Pinto-Tomas A.A."/>
            <person name="Keefover-Ring K."/>
            <person name="Currie C.R."/>
        </authorList>
    </citation>
    <scope>NUCLEOTIDE SEQUENCE [LARGE SCALE GENOMIC DNA]</scope>
    <source>
        <strain evidence="1">Acro-835</strain>
    </source>
</reference>
<dbReference type="RefSeq" id="WP_167013684.1">
    <property type="nucleotide sequence ID" value="NZ_VWXF01000002.1"/>
</dbReference>
<evidence type="ECO:0000313" key="1">
    <source>
        <dbReference type="EMBL" id="NIF21638.1"/>
    </source>
</evidence>
<protein>
    <submittedName>
        <fullName evidence="1">Saccharopine dehydrogenase</fullName>
    </submittedName>
</protein>
<keyword evidence="2" id="KW-1185">Reference proteome</keyword>
<proteinExistence type="predicted"/>
<dbReference type="EMBL" id="VWXF01000002">
    <property type="protein sequence ID" value="NIF21638.1"/>
    <property type="molecule type" value="Genomic_DNA"/>
</dbReference>
<organism evidence="1 2">
    <name type="scientific">Candidatus Pantoea multigeneris</name>
    <dbReference type="NCBI Taxonomy" id="2608357"/>
    <lineage>
        <taxon>Bacteria</taxon>
        <taxon>Pseudomonadati</taxon>
        <taxon>Pseudomonadota</taxon>
        <taxon>Gammaproteobacteria</taxon>
        <taxon>Enterobacterales</taxon>
        <taxon>Erwiniaceae</taxon>
        <taxon>Pantoea</taxon>
    </lineage>
</organism>
<comment type="caution">
    <text evidence="1">The sequence shown here is derived from an EMBL/GenBank/DDBJ whole genome shotgun (WGS) entry which is preliminary data.</text>
</comment>
<evidence type="ECO:0000313" key="2">
    <source>
        <dbReference type="Proteomes" id="UP001515683"/>
    </source>
</evidence>
<dbReference type="InterPro" id="IPR036291">
    <property type="entry name" value="NAD(P)-bd_dom_sf"/>
</dbReference>
<dbReference type="Proteomes" id="UP001515683">
    <property type="component" value="Unassembled WGS sequence"/>
</dbReference>
<name>A0ABX0R8E3_9GAMM</name>
<dbReference type="Gene3D" id="3.40.50.720">
    <property type="entry name" value="NAD(P)-binding Rossmann-like Domain"/>
    <property type="match status" value="1"/>
</dbReference>
<accession>A0ABX0R8E3</accession>
<sequence length="346" mass="37134">MIGILGGFGAVGGEVARMLHLWGETSLRVGGRHPQPLPWAQSCYVDVSDEKSLMAFASGCRLIVNCAAPSARLSLPVANRLRAAGIPLVDAGGIDCPVQFTHQTGMPPVSALFGAGALPGLSGILPAWLAAKLDRVDALHAWFGVFDRFTRSGAEDYLDGVLRAPAPLSALPRRQSNVTLPFFPHPVQLQPYEDEESRHVTHRLGLRTSRWQLALAGEHLARALDSARELPREAAIRAVVEGSELDVAGRQPWVNFLIQVEGRRQGNLTTLTLLLKAPGIAQLTAACAATCAKWLFNSPYPVVGLAAHHVDVSAFMQLFCHGQTGISMELFDNSVEQLSEMCGGAL</sequence>
<dbReference type="SUPFAM" id="SSF51735">
    <property type="entry name" value="NAD(P)-binding Rossmann-fold domains"/>
    <property type="match status" value="1"/>
</dbReference>